<dbReference type="SUPFAM" id="SSF49265">
    <property type="entry name" value="Fibronectin type III"/>
    <property type="match status" value="1"/>
</dbReference>
<accession>A0ABQ1GA01</accession>
<feature type="chain" id="PRO_5046927521" description="Pectinesterase" evidence="5">
    <location>
        <begin position="34"/>
        <end position="1029"/>
    </location>
</feature>
<keyword evidence="5" id="KW-0732">Signal</keyword>
<evidence type="ECO:0000313" key="9">
    <source>
        <dbReference type="Proteomes" id="UP000620046"/>
    </source>
</evidence>
<keyword evidence="3" id="KW-0063">Aspartyl esterase</keyword>
<dbReference type="InterPro" id="IPR011050">
    <property type="entry name" value="Pectin_lyase_fold/virulence"/>
</dbReference>
<gene>
    <name evidence="8" type="ORF">GCM10010981_31100</name>
</gene>
<dbReference type="InterPro" id="IPR003961">
    <property type="entry name" value="FN3_dom"/>
</dbReference>
<dbReference type="InterPro" id="IPR000070">
    <property type="entry name" value="Pectinesterase_cat"/>
</dbReference>
<evidence type="ECO:0000259" key="6">
    <source>
        <dbReference type="PROSITE" id="PS50853"/>
    </source>
</evidence>
<feature type="region of interest" description="Disordered" evidence="4">
    <location>
        <begin position="910"/>
        <end position="934"/>
    </location>
</feature>
<reference evidence="9" key="1">
    <citation type="journal article" date="2019" name="Int. J. Syst. Evol. Microbiol.">
        <title>The Global Catalogue of Microorganisms (GCM) 10K type strain sequencing project: providing services to taxonomists for standard genome sequencing and annotation.</title>
        <authorList>
            <consortium name="The Broad Institute Genomics Platform"/>
            <consortium name="The Broad Institute Genome Sequencing Center for Infectious Disease"/>
            <person name="Wu L."/>
            <person name="Ma J."/>
        </authorList>
    </citation>
    <scope>NUCLEOTIDE SEQUENCE [LARGE SCALE GENOMIC DNA]</scope>
    <source>
        <strain evidence="9">CGMCC 1.15439</strain>
    </source>
</reference>
<dbReference type="Gene3D" id="2.160.20.10">
    <property type="entry name" value="Single-stranded right-handed beta-helix, Pectin lyase-like"/>
    <property type="match status" value="1"/>
</dbReference>
<evidence type="ECO:0000256" key="5">
    <source>
        <dbReference type="SAM" id="SignalP"/>
    </source>
</evidence>
<dbReference type="Pfam" id="PF03009">
    <property type="entry name" value="GDPD"/>
    <property type="match status" value="1"/>
</dbReference>
<evidence type="ECO:0000259" key="7">
    <source>
        <dbReference type="PROSITE" id="PS51704"/>
    </source>
</evidence>
<feature type="compositionally biased region" description="Low complexity" evidence="4">
    <location>
        <begin position="911"/>
        <end position="934"/>
    </location>
</feature>
<keyword evidence="2" id="KW-0378">Hydrolase</keyword>
<dbReference type="InterPro" id="IPR012334">
    <property type="entry name" value="Pectin_lyas_fold"/>
</dbReference>
<feature type="domain" description="GP-PDE" evidence="7">
    <location>
        <begin position="89"/>
        <end position="144"/>
    </location>
</feature>
<dbReference type="PROSITE" id="PS51704">
    <property type="entry name" value="GP_PDE"/>
    <property type="match status" value="1"/>
</dbReference>
<dbReference type="InterPro" id="IPR036116">
    <property type="entry name" value="FN3_sf"/>
</dbReference>
<evidence type="ECO:0000256" key="1">
    <source>
        <dbReference type="ARBA" id="ARBA00008891"/>
    </source>
</evidence>
<evidence type="ECO:0000256" key="2">
    <source>
        <dbReference type="ARBA" id="ARBA00022801"/>
    </source>
</evidence>
<dbReference type="InterPro" id="IPR030395">
    <property type="entry name" value="GP_PDE_dom"/>
</dbReference>
<dbReference type="EMBL" id="BMJA01000002">
    <property type="protein sequence ID" value="GGA39645.1"/>
    <property type="molecule type" value="Genomic_DNA"/>
</dbReference>
<dbReference type="CDD" id="cd00063">
    <property type="entry name" value="FN3"/>
    <property type="match status" value="1"/>
</dbReference>
<comment type="similarity">
    <text evidence="1">Belongs to the pectinesterase family.</text>
</comment>
<dbReference type="Gene3D" id="3.20.20.190">
    <property type="entry name" value="Phosphatidylinositol (PI) phosphodiesterase"/>
    <property type="match status" value="1"/>
</dbReference>
<feature type="domain" description="Fibronectin type-III" evidence="6">
    <location>
        <begin position="834"/>
        <end position="927"/>
    </location>
</feature>
<dbReference type="PROSITE" id="PS50853">
    <property type="entry name" value="FN3"/>
    <property type="match status" value="2"/>
</dbReference>
<evidence type="ECO:0000256" key="4">
    <source>
        <dbReference type="SAM" id="MobiDB-lite"/>
    </source>
</evidence>
<dbReference type="SMART" id="SM00060">
    <property type="entry name" value="FN3"/>
    <property type="match status" value="2"/>
</dbReference>
<feature type="signal peptide" evidence="5">
    <location>
        <begin position="1"/>
        <end position="33"/>
    </location>
</feature>
<dbReference type="SUPFAM" id="SSF51126">
    <property type="entry name" value="Pectin lyase-like"/>
    <property type="match status" value="1"/>
</dbReference>
<dbReference type="InterPro" id="IPR013783">
    <property type="entry name" value="Ig-like_fold"/>
</dbReference>
<dbReference type="InterPro" id="IPR017946">
    <property type="entry name" value="PLC-like_Pdiesterase_TIM-brl"/>
</dbReference>
<dbReference type="Proteomes" id="UP000620046">
    <property type="component" value="Unassembled WGS sequence"/>
</dbReference>
<dbReference type="Pfam" id="PF01095">
    <property type="entry name" value="Pectinesterase"/>
    <property type="match status" value="1"/>
</dbReference>
<evidence type="ECO:0008006" key="10">
    <source>
        <dbReference type="Google" id="ProtNLM"/>
    </source>
</evidence>
<evidence type="ECO:0000256" key="3">
    <source>
        <dbReference type="ARBA" id="ARBA00023085"/>
    </source>
</evidence>
<dbReference type="RefSeq" id="WP_188795228.1">
    <property type="nucleotide sequence ID" value="NZ_BMJA01000002.1"/>
</dbReference>
<comment type="caution">
    <text evidence="8">The sequence shown here is derived from an EMBL/GenBank/DDBJ whole genome shotgun (WGS) entry which is preliminary data.</text>
</comment>
<proteinExistence type="inferred from homology"/>
<keyword evidence="9" id="KW-1185">Reference proteome</keyword>
<dbReference type="Gene3D" id="2.60.40.10">
    <property type="entry name" value="Immunoglobulins"/>
    <property type="match status" value="2"/>
</dbReference>
<dbReference type="PANTHER" id="PTHR31321">
    <property type="entry name" value="ACYL-COA THIOESTER HYDROLASE YBHC-RELATED"/>
    <property type="match status" value="1"/>
</dbReference>
<feature type="domain" description="Fibronectin type-III" evidence="6">
    <location>
        <begin position="929"/>
        <end position="1029"/>
    </location>
</feature>
<protein>
    <recommendedName>
        <fullName evidence="10">Pectinesterase</fullName>
    </recommendedName>
</protein>
<name>A0ABQ1GA01_9GAMM</name>
<dbReference type="PANTHER" id="PTHR31321:SF57">
    <property type="entry name" value="PECTINESTERASE 53-RELATED"/>
    <property type="match status" value="1"/>
</dbReference>
<sequence length="1029" mass="110588">MKHSFKRKRSTQLIGQALATIAAGLVISTHAQAQSTVTVNPTTGTGTIVSSPGYYNLTDPDLTGALIQLLQFRMKGGALELSAYDSEPIIIAAHRGVVDSSHPENTKEATVNTMNAGIESVELDVYETSDLVPYLMHDQTLKRMLHRPEYADIYRWQRESNDASVKTPTWSDISNTPICAGNDGYGDTVNYPSCNSFNIYPASLDDTMQELFNDGYQGLVFLDLRETNNVRDVAAMLANKMIINDNYGKWVAGHVVLKFQTILFNGPEDFYQATANFYQTTYGGSLTESELAQLYIMPVYTSNGVANKESAGNTNYATNDYSSWINWVDGNNNVLSPEASLKAFKASLNDNDDMYTELWQSGRNIGAYIPEQLCTVSEPSASNANLAGSMGTYWEGGICGPLSPPMNPNECGSASTTQFSRDGEGCTDHRPFREFWHDEARFGFIITDLPTQTIQYLMQFSGQRPGTNTCPATNPLCNVVIHSGGPALVVAADGSGTYKTINAALAAVPATGAEILIRPGTYHEKVNITQANVELIGTGKDASQVLIINDDYAAKTDATGKQLGTGGSYTVKVSGDNFYAANLTIQNNADYEAPNFQNNNQAVALFSVGDRAVFRAVRVLGGQDSLYLGNDKRAYFNNSYVEGYVDYIFGNGKAVFDNCIIKTKVHGDLTQEATITAQNRASTTEDSGFVISNSQLLFDSPYMSNVWLGRPWGAYATTYFINTKMGPEVVPQGWIEFIPLPLSQGGTNNLPTSTYREYDSYYPDASGNWALFDLSQRESTSPSSNVSLTSAEADALAPNTYLAGSDNWQPTTVVYSGDNSNQTLPLPTPTAGIPASPVITATVAGNGNVQVTWAGQPANPVEQGYTLTATQNGKTFGPVSLPPSASSGYIDGLANGVPATVTVREFNAQGSSAPSVSTSVTPVSHDPSAPSNVQVSTASTSATVTFTIADQGIQPVFGGTVAHAGVYTALYASQADAYAGKALAGTSNGFTTNSWTFNNLQRNTTYWVSLKAYNGYYSPTVITSFTTKP</sequence>
<organism evidence="8 9">
    <name type="scientific">Dyella nitratireducens</name>
    <dbReference type="NCBI Taxonomy" id="1849580"/>
    <lineage>
        <taxon>Bacteria</taxon>
        <taxon>Pseudomonadati</taxon>
        <taxon>Pseudomonadota</taxon>
        <taxon>Gammaproteobacteria</taxon>
        <taxon>Lysobacterales</taxon>
        <taxon>Rhodanobacteraceae</taxon>
        <taxon>Dyella</taxon>
    </lineage>
</organism>
<dbReference type="SUPFAM" id="SSF51695">
    <property type="entry name" value="PLC-like phosphodiesterases"/>
    <property type="match status" value="1"/>
</dbReference>
<evidence type="ECO:0000313" key="8">
    <source>
        <dbReference type="EMBL" id="GGA39645.1"/>
    </source>
</evidence>